<sequence length="115" mass="12526">MTTDATTADHPRTEEEQELSFRRISALNVCDICELSETLADAQRDFVADNGTSIAEATRAAGYAELFTSFGEGEDGPERFYTKLGFVRTGDFFDEEPEAVLDLDAFLAASRTAGA</sequence>
<dbReference type="RefSeq" id="WP_204937662.1">
    <property type="nucleotide sequence ID" value="NZ_BAAAUM010000002.1"/>
</dbReference>
<dbReference type="Proteomes" id="UP001142325">
    <property type="component" value="Unassembled WGS sequence"/>
</dbReference>
<name>A0A9W6HTW6_9MICO</name>
<accession>A0A9W6HTW6</accession>
<reference evidence="1" key="2">
    <citation type="submission" date="2023-01" db="EMBL/GenBank/DDBJ databases">
        <authorList>
            <person name="Sun Q."/>
            <person name="Evtushenko L."/>
        </authorList>
    </citation>
    <scope>NUCLEOTIDE SEQUENCE</scope>
    <source>
        <strain evidence="1">VKM Ac-1958</strain>
    </source>
</reference>
<organism evidence="1 2">
    <name type="scientific">Microbacterium keratanolyticum</name>
    <dbReference type="NCBI Taxonomy" id="67574"/>
    <lineage>
        <taxon>Bacteria</taxon>
        <taxon>Bacillati</taxon>
        <taxon>Actinomycetota</taxon>
        <taxon>Actinomycetes</taxon>
        <taxon>Micrococcales</taxon>
        <taxon>Microbacteriaceae</taxon>
        <taxon>Microbacterium</taxon>
    </lineage>
</organism>
<gene>
    <name evidence="1" type="ORF">GCM10017596_25470</name>
</gene>
<protein>
    <submittedName>
        <fullName evidence="1">Uncharacterized protein</fullName>
    </submittedName>
</protein>
<evidence type="ECO:0000313" key="1">
    <source>
        <dbReference type="EMBL" id="GLK02832.1"/>
    </source>
</evidence>
<dbReference type="EMBL" id="BSET01000002">
    <property type="protein sequence ID" value="GLK02832.1"/>
    <property type="molecule type" value="Genomic_DNA"/>
</dbReference>
<reference evidence="1" key="1">
    <citation type="journal article" date="2014" name="Int. J. Syst. Evol. Microbiol.">
        <title>Complete genome sequence of Corynebacterium casei LMG S-19264T (=DSM 44701T), isolated from a smear-ripened cheese.</title>
        <authorList>
            <consortium name="US DOE Joint Genome Institute (JGI-PGF)"/>
            <person name="Walter F."/>
            <person name="Albersmeier A."/>
            <person name="Kalinowski J."/>
            <person name="Ruckert C."/>
        </authorList>
    </citation>
    <scope>NUCLEOTIDE SEQUENCE</scope>
    <source>
        <strain evidence="1">VKM Ac-1958</strain>
    </source>
</reference>
<comment type="caution">
    <text evidence="1">The sequence shown here is derived from an EMBL/GenBank/DDBJ whole genome shotgun (WGS) entry which is preliminary data.</text>
</comment>
<keyword evidence="2" id="KW-1185">Reference proteome</keyword>
<proteinExistence type="predicted"/>
<dbReference type="AlphaFoldDB" id="A0A9W6HTW6"/>
<evidence type="ECO:0000313" key="2">
    <source>
        <dbReference type="Proteomes" id="UP001142325"/>
    </source>
</evidence>